<keyword evidence="1" id="KW-0472">Membrane</keyword>
<proteinExistence type="predicted"/>
<evidence type="ECO:0000313" key="3">
    <source>
        <dbReference type="Proteomes" id="UP001196661"/>
    </source>
</evidence>
<accession>A0ABS5Y1I7</accession>
<organism evidence="2 3">
    <name type="scientific">Leptothoe kymatousa TAU-MAC 1615</name>
    <dbReference type="NCBI Taxonomy" id="2364775"/>
    <lineage>
        <taxon>Bacteria</taxon>
        <taxon>Bacillati</taxon>
        <taxon>Cyanobacteriota</taxon>
        <taxon>Cyanophyceae</taxon>
        <taxon>Nodosilineales</taxon>
        <taxon>Cymatolegaceae</taxon>
        <taxon>Leptothoe</taxon>
        <taxon>Leptothoe kymatousa</taxon>
    </lineage>
</organism>
<dbReference type="Proteomes" id="UP001196661">
    <property type="component" value="Unassembled WGS sequence"/>
</dbReference>
<name>A0ABS5Y1I7_9CYAN</name>
<keyword evidence="1" id="KW-0812">Transmembrane</keyword>
<dbReference type="RefSeq" id="WP_215617539.1">
    <property type="nucleotide sequence ID" value="NZ_JADOER010000004.1"/>
</dbReference>
<sequence length="250" mass="27594">MHITEHTSTRLKLEATEYAFGLSKRQFAAIAAALIGILILCSGHLTKLHCDRTGPNDIACQRTTISLLDKQTTTLKSLKGAKVETVNGDTYRIALTTDRKTIPLTELSTSDGVNAKRAKVARINEFIHNPQASSLNIKQDDRWTTFGIGGLFSAIGIADLLTKQIKTCTFDKESGKLSLTRQNILRQATIREEKLDEINTITVKERTDNKGKTNYSTKIILHSDNVIQLGSLNNDHAIATTINQFLGIET</sequence>
<keyword evidence="3" id="KW-1185">Reference proteome</keyword>
<reference evidence="2 3" key="1">
    <citation type="journal article" date="2021" name="Mar. Drugs">
        <title>Genome Reduction and Secondary Metabolism of the Marine Sponge-Associated Cyanobacterium Leptothoe.</title>
        <authorList>
            <person name="Konstantinou D."/>
            <person name="Popin R.V."/>
            <person name="Fewer D.P."/>
            <person name="Sivonen K."/>
            <person name="Gkelis S."/>
        </authorList>
    </citation>
    <scope>NUCLEOTIDE SEQUENCE [LARGE SCALE GENOMIC DNA]</scope>
    <source>
        <strain evidence="2 3">TAU-MAC 1615</strain>
    </source>
</reference>
<evidence type="ECO:0000313" key="2">
    <source>
        <dbReference type="EMBL" id="MBT9311666.1"/>
    </source>
</evidence>
<keyword evidence="1" id="KW-1133">Transmembrane helix</keyword>
<dbReference type="EMBL" id="JADOER010000004">
    <property type="protein sequence ID" value="MBT9311666.1"/>
    <property type="molecule type" value="Genomic_DNA"/>
</dbReference>
<gene>
    <name evidence="2" type="ORF">IXB28_05575</name>
</gene>
<feature type="transmembrane region" description="Helical" evidence="1">
    <location>
        <begin position="27"/>
        <end position="45"/>
    </location>
</feature>
<protein>
    <submittedName>
        <fullName evidence="2">Uncharacterized protein</fullName>
    </submittedName>
</protein>
<evidence type="ECO:0000256" key="1">
    <source>
        <dbReference type="SAM" id="Phobius"/>
    </source>
</evidence>
<comment type="caution">
    <text evidence="2">The sequence shown here is derived from an EMBL/GenBank/DDBJ whole genome shotgun (WGS) entry which is preliminary data.</text>
</comment>